<feature type="transmembrane region" description="Helical" evidence="3">
    <location>
        <begin position="121"/>
        <end position="143"/>
    </location>
</feature>
<dbReference type="AlphaFoldDB" id="A0A059ZT48"/>
<evidence type="ECO:0000256" key="3">
    <source>
        <dbReference type="SAM" id="Phobius"/>
    </source>
</evidence>
<feature type="compositionally biased region" description="Basic and acidic residues" evidence="2">
    <location>
        <begin position="1"/>
        <end position="12"/>
    </location>
</feature>
<dbReference type="InterPro" id="IPR019734">
    <property type="entry name" value="TPR_rpt"/>
</dbReference>
<protein>
    <submittedName>
        <fullName evidence="4">Uncharacterized protein</fullName>
    </submittedName>
</protein>
<feature type="compositionally biased region" description="Low complexity" evidence="2">
    <location>
        <begin position="81"/>
        <end position="90"/>
    </location>
</feature>
<keyword evidence="3" id="KW-1133">Transmembrane helix</keyword>
<dbReference type="eggNOG" id="COG3266">
    <property type="taxonomic scope" value="Bacteria"/>
</dbReference>
<keyword evidence="1" id="KW-0802">TPR repeat</keyword>
<feature type="compositionally biased region" description="Basic and acidic residues" evidence="2">
    <location>
        <begin position="23"/>
        <end position="34"/>
    </location>
</feature>
<reference evidence="4 5" key="1">
    <citation type="journal article" date="2009" name="J. Bacteriol.">
        <title>Draft genome sequence of the extremely acidophilic bacterium Acidithiobacillus caldus ATCC 51756 reveals metabolic versatility in the genus Acidithiobacillus.</title>
        <authorList>
            <person name="Valdes J."/>
            <person name="Quatrini R."/>
            <person name="Hallberg K."/>
            <person name="Dopson M."/>
            <person name="Valenzuela P.D."/>
            <person name="Holmes D.S."/>
        </authorList>
    </citation>
    <scope>NUCLEOTIDE SEQUENCE [LARGE SCALE GENOMIC DNA]</scope>
    <source>
        <strain evidence="5">ATCC 51756 / DSM 8584 / KU</strain>
    </source>
</reference>
<dbReference type="HOGENOM" id="CLU_948723_0_0_6"/>
<feature type="repeat" description="TPR" evidence="1">
    <location>
        <begin position="217"/>
        <end position="250"/>
    </location>
</feature>
<dbReference type="Proteomes" id="UP000005522">
    <property type="component" value="Chromosome"/>
</dbReference>
<accession>A0A059ZT48</accession>
<evidence type="ECO:0000313" key="4">
    <source>
        <dbReference type="EMBL" id="AIA54658.1"/>
    </source>
</evidence>
<dbReference type="InterPro" id="IPR011990">
    <property type="entry name" value="TPR-like_helical_dom_sf"/>
</dbReference>
<evidence type="ECO:0000313" key="5">
    <source>
        <dbReference type="Proteomes" id="UP000005522"/>
    </source>
</evidence>
<feature type="region of interest" description="Disordered" evidence="2">
    <location>
        <begin position="1"/>
        <end position="115"/>
    </location>
</feature>
<keyword evidence="3" id="KW-0472">Membrane</keyword>
<feature type="compositionally biased region" description="Polar residues" evidence="2">
    <location>
        <begin position="59"/>
        <end position="80"/>
    </location>
</feature>
<evidence type="ECO:0000256" key="2">
    <source>
        <dbReference type="SAM" id="MobiDB-lite"/>
    </source>
</evidence>
<evidence type="ECO:0000256" key="1">
    <source>
        <dbReference type="PROSITE-ProRule" id="PRU00339"/>
    </source>
</evidence>
<keyword evidence="3" id="KW-0812">Transmembrane</keyword>
<gene>
    <name evidence="4" type="ORF">Acaty_c0781</name>
</gene>
<sequence length="293" mass="30598">MTSNEKDLHASEDETPSVGEGPDAERSVHEHGDAVSETAASEATRLAAGKESEGEAVPSGTQAPQVTPTTGTTAPSFASQSSGTTAPSLGSAGGGTTPPGGTTSYPPLPPRQPKKSAVSRLLSWPALVALLIILIIALFIWGISAHQKSSAPKVAEKTLTVAPIAAPGMAAGSQAAPRLSAEQRQELMAARAAYWQHDIPAAIAKYRALIRQVPNAAFAYGELGNVYYMDGERHKAAENFSRAAMLLIRQGQEQRAASLVPVLGTLDPALAQKVQEALAHSPEDRGYGSEDRY</sequence>
<proteinExistence type="predicted"/>
<dbReference type="PROSITE" id="PS50005">
    <property type="entry name" value="TPR"/>
    <property type="match status" value="1"/>
</dbReference>
<dbReference type="SUPFAM" id="SSF48452">
    <property type="entry name" value="TPR-like"/>
    <property type="match status" value="1"/>
</dbReference>
<name>A0A059ZT48_ACICK</name>
<dbReference type="GeneID" id="92930816"/>
<dbReference type="KEGG" id="acz:Acaty_c0781"/>
<dbReference type="RefSeq" id="WP_004871009.1">
    <property type="nucleotide sequence ID" value="NZ_CP005986.1"/>
</dbReference>
<dbReference type="Gene3D" id="1.25.40.10">
    <property type="entry name" value="Tetratricopeptide repeat domain"/>
    <property type="match status" value="1"/>
</dbReference>
<organism evidence="4 5">
    <name type="scientific">Acidithiobacillus caldus (strain ATCC 51756 / DSM 8584 / KU)</name>
    <dbReference type="NCBI Taxonomy" id="637389"/>
    <lineage>
        <taxon>Bacteria</taxon>
        <taxon>Pseudomonadati</taxon>
        <taxon>Pseudomonadota</taxon>
        <taxon>Acidithiobacillia</taxon>
        <taxon>Acidithiobacillales</taxon>
        <taxon>Acidithiobacillaceae</taxon>
        <taxon>Acidithiobacillus</taxon>
    </lineage>
</organism>
<dbReference type="EMBL" id="CP005986">
    <property type="protein sequence ID" value="AIA54658.1"/>
    <property type="molecule type" value="Genomic_DNA"/>
</dbReference>